<sequence>MHTPVVVTPDADARIMVLRDFDAASWTLRFHTDVRSPKASVIGSGADLAVLFYDPGAKLQIRCRGRGHIESDTPLAEKAWADSTAFARRCYLGAGPGEERDAPSSGLPDWAEGVQPSEEELGPARENFGILLFRVETADWYCLSHKGHRRALITPSDGQWLTP</sequence>
<organism evidence="3 4">
    <name type="scientific">Qipengyuania aquimaris</name>
    <dbReference type="NCBI Taxonomy" id="255984"/>
    <lineage>
        <taxon>Bacteria</taxon>
        <taxon>Pseudomonadati</taxon>
        <taxon>Pseudomonadota</taxon>
        <taxon>Alphaproteobacteria</taxon>
        <taxon>Sphingomonadales</taxon>
        <taxon>Erythrobacteraceae</taxon>
        <taxon>Qipengyuania</taxon>
    </lineage>
</organism>
<dbReference type="AlphaFoldDB" id="A0A9Q3S1R1"/>
<feature type="region of interest" description="Disordered" evidence="1">
    <location>
        <begin position="97"/>
        <end position="119"/>
    </location>
</feature>
<dbReference type="Gene3D" id="2.30.110.10">
    <property type="entry name" value="Electron Transport, Fmn-binding Protein, Chain A"/>
    <property type="match status" value="1"/>
</dbReference>
<proteinExistence type="predicted"/>
<evidence type="ECO:0000256" key="1">
    <source>
        <dbReference type="SAM" id="MobiDB-lite"/>
    </source>
</evidence>
<reference evidence="3" key="1">
    <citation type="submission" date="2021-06" db="EMBL/GenBank/DDBJ databases">
        <title>50 bacteria genomes isolated from Dapeng, Shenzhen, China.</title>
        <authorList>
            <person name="Zheng W."/>
            <person name="Yu S."/>
            <person name="Huang Y."/>
        </authorList>
    </citation>
    <scope>NUCLEOTIDE SEQUENCE</scope>
    <source>
        <strain evidence="3">DP4N28-2</strain>
    </source>
</reference>
<evidence type="ECO:0000313" key="4">
    <source>
        <dbReference type="Proteomes" id="UP000824927"/>
    </source>
</evidence>
<dbReference type="EMBL" id="JAHVKP010000001">
    <property type="protein sequence ID" value="MBY6218220.1"/>
    <property type="molecule type" value="Genomic_DNA"/>
</dbReference>
<dbReference type="SUPFAM" id="SSF50475">
    <property type="entry name" value="FMN-binding split barrel"/>
    <property type="match status" value="1"/>
</dbReference>
<protein>
    <submittedName>
        <fullName evidence="3">Flavin-binding protein</fullName>
    </submittedName>
</protein>
<dbReference type="GO" id="GO:0010181">
    <property type="term" value="F:FMN binding"/>
    <property type="evidence" value="ECO:0007669"/>
    <property type="project" value="InterPro"/>
</dbReference>
<feature type="domain" description="Pyridoxamine 5'-phosphate oxidase Alr4036 family FMN-binding" evidence="2">
    <location>
        <begin position="12"/>
        <end position="69"/>
    </location>
</feature>
<dbReference type="InterPro" id="IPR012349">
    <property type="entry name" value="Split_barrel_FMN-bd"/>
</dbReference>
<evidence type="ECO:0000259" key="2">
    <source>
        <dbReference type="Pfam" id="PF12766"/>
    </source>
</evidence>
<evidence type="ECO:0000313" key="3">
    <source>
        <dbReference type="EMBL" id="MBY6218220.1"/>
    </source>
</evidence>
<accession>A0A9Q3S1R1</accession>
<dbReference type="Proteomes" id="UP000824927">
    <property type="component" value="Unassembled WGS sequence"/>
</dbReference>
<dbReference type="InterPro" id="IPR024624">
    <property type="entry name" value="Pyridox_Oxase_Alr4036_FMN-bd"/>
</dbReference>
<name>A0A9Q3S1R1_9SPHN</name>
<dbReference type="Pfam" id="PF12766">
    <property type="entry name" value="Pyridox_oxase_2"/>
    <property type="match status" value="1"/>
</dbReference>
<gene>
    <name evidence="3" type="ORF">KUV31_07690</name>
</gene>
<comment type="caution">
    <text evidence="3">The sequence shown here is derived from an EMBL/GenBank/DDBJ whole genome shotgun (WGS) entry which is preliminary data.</text>
</comment>